<evidence type="ECO:0008006" key="3">
    <source>
        <dbReference type="Google" id="ProtNLM"/>
    </source>
</evidence>
<name>A0A022W825_TRIRU</name>
<dbReference type="HOGENOM" id="CLU_045150_0_0_1"/>
<reference evidence="2" key="1">
    <citation type="submission" date="2014-02" db="EMBL/GenBank/DDBJ databases">
        <title>The Genome Sequence of Trichophyton rubrum (morphotype fischeri) CBS 288.86.</title>
        <authorList>
            <consortium name="The Broad Institute Genomics Platform"/>
            <person name="Cuomo C.A."/>
            <person name="White T.C."/>
            <person name="Graser Y."/>
            <person name="Martinez-Rossi N."/>
            <person name="Heitman J."/>
            <person name="Young S.K."/>
            <person name="Zeng Q."/>
            <person name="Gargeya S."/>
            <person name="Abouelleil A."/>
            <person name="Alvarado L."/>
            <person name="Chapman S.B."/>
            <person name="Gainer-Dewar J."/>
            <person name="Goldberg J."/>
            <person name="Griggs A."/>
            <person name="Gujja S."/>
            <person name="Hansen M."/>
            <person name="Howarth C."/>
            <person name="Imamovic A."/>
            <person name="Larimer J."/>
            <person name="Martinez D."/>
            <person name="Murphy C."/>
            <person name="Pearson M.D."/>
            <person name="Persinoti G."/>
            <person name="Poon T."/>
            <person name="Priest M."/>
            <person name="Roberts A.D."/>
            <person name="Saif S."/>
            <person name="Shea T.D."/>
            <person name="Sykes S.N."/>
            <person name="Wortman J."/>
            <person name="Nusbaum C."/>
            <person name="Birren B."/>
        </authorList>
    </citation>
    <scope>NUCLEOTIDE SEQUENCE [LARGE SCALE GENOMIC DNA]</scope>
    <source>
        <strain evidence="2">CBS 288.86</strain>
    </source>
</reference>
<organism evidence="2">
    <name type="scientific">Trichophyton rubrum CBS 288.86</name>
    <dbReference type="NCBI Taxonomy" id="1215330"/>
    <lineage>
        <taxon>Eukaryota</taxon>
        <taxon>Fungi</taxon>
        <taxon>Dikarya</taxon>
        <taxon>Ascomycota</taxon>
        <taxon>Pezizomycotina</taxon>
        <taxon>Eurotiomycetes</taxon>
        <taxon>Eurotiomycetidae</taxon>
        <taxon>Onygenales</taxon>
        <taxon>Arthrodermataceae</taxon>
        <taxon>Trichophyton</taxon>
    </lineage>
</organism>
<feature type="region of interest" description="Disordered" evidence="1">
    <location>
        <begin position="110"/>
        <end position="155"/>
    </location>
</feature>
<dbReference type="AlphaFoldDB" id="A0A022W825"/>
<protein>
    <recommendedName>
        <fullName evidence="3">SWIM-type domain-containing protein</fullName>
    </recommendedName>
</protein>
<evidence type="ECO:0000313" key="2">
    <source>
        <dbReference type="EMBL" id="EZF54459.1"/>
    </source>
</evidence>
<evidence type="ECO:0000256" key="1">
    <source>
        <dbReference type="SAM" id="MobiDB-lite"/>
    </source>
</evidence>
<proteinExistence type="predicted"/>
<sequence length="313" mass="34213">MLGEASSSMSALHSGSPESSLPCSSVFITGLIGQLAACSRVLESLEGVSIIPDVDDDEGDTSRNPLSQLPADVLAKVKPLVLTLHCLFPNELLPALDILDRDLITRYTIKPRNSGPAGEATSRPEYGEDGGEVEVYCGDDPGTQRQQRRDINGEDDYEGECFDSEIYFVLSTAAKRRPGVEEDNHREQQESEYQVCLDAWNCTCPAFTLATFRDLDPEMDETLHQTEAHIELLVRNEPVDTTTKSKNWVFGGCLTQSTPCRSSPSGCCFMHDSPSICKHLLACALVSQCPGVFGSKVRRCEIDSREFAGKLAA</sequence>
<gene>
    <name evidence="2" type="ORF">H103_02744</name>
</gene>
<dbReference type="EMBL" id="KK207784">
    <property type="protein sequence ID" value="EZF54459.1"/>
    <property type="molecule type" value="Genomic_DNA"/>
</dbReference>
<accession>A0A022W825</accession>
<dbReference type="OrthoDB" id="5413281at2759"/>
<dbReference type="Proteomes" id="UP000023758">
    <property type="component" value="Unassembled WGS sequence"/>
</dbReference>